<protein>
    <recommendedName>
        <fullName evidence="4">Transmembrane protein</fullName>
    </recommendedName>
</protein>
<feature type="transmembrane region" description="Helical" evidence="1">
    <location>
        <begin position="46"/>
        <end position="69"/>
    </location>
</feature>
<keyword evidence="1" id="KW-1133">Transmembrane helix</keyword>
<reference evidence="2 3" key="1">
    <citation type="submission" date="2024-04" db="EMBL/GenBank/DDBJ databases">
        <authorList>
            <person name="Fracassetti M."/>
        </authorList>
    </citation>
    <scope>NUCLEOTIDE SEQUENCE [LARGE SCALE GENOMIC DNA]</scope>
</reference>
<evidence type="ECO:0000313" key="3">
    <source>
        <dbReference type="Proteomes" id="UP001497516"/>
    </source>
</evidence>
<organism evidence="2 3">
    <name type="scientific">Linum trigynum</name>
    <dbReference type="NCBI Taxonomy" id="586398"/>
    <lineage>
        <taxon>Eukaryota</taxon>
        <taxon>Viridiplantae</taxon>
        <taxon>Streptophyta</taxon>
        <taxon>Embryophyta</taxon>
        <taxon>Tracheophyta</taxon>
        <taxon>Spermatophyta</taxon>
        <taxon>Magnoliopsida</taxon>
        <taxon>eudicotyledons</taxon>
        <taxon>Gunneridae</taxon>
        <taxon>Pentapetalae</taxon>
        <taxon>rosids</taxon>
        <taxon>fabids</taxon>
        <taxon>Malpighiales</taxon>
        <taxon>Linaceae</taxon>
        <taxon>Linum</taxon>
    </lineage>
</organism>
<keyword evidence="3" id="KW-1185">Reference proteome</keyword>
<dbReference type="EMBL" id="OZ034822">
    <property type="protein sequence ID" value="CAL1414645.1"/>
    <property type="molecule type" value="Genomic_DNA"/>
</dbReference>
<evidence type="ECO:0000313" key="2">
    <source>
        <dbReference type="EMBL" id="CAL1414645.1"/>
    </source>
</evidence>
<proteinExistence type="predicted"/>
<dbReference type="Proteomes" id="UP001497516">
    <property type="component" value="Chromosome 9"/>
</dbReference>
<keyword evidence="1" id="KW-0472">Membrane</keyword>
<dbReference type="AlphaFoldDB" id="A0AAV2GV43"/>
<gene>
    <name evidence="2" type="ORF">LTRI10_LOCUS53790</name>
</gene>
<feature type="transmembrane region" description="Helical" evidence="1">
    <location>
        <begin position="12"/>
        <end position="34"/>
    </location>
</feature>
<accession>A0AAV2GV43</accession>
<sequence length="88" mass="10336">MRTRRQRLEMVPWAVVVWLNCWARLLGFGILVFFSHGFGFLEPTLVLKLGGLWIFRIFILCNTNSLYFVPIKGGIFGMEWIDLSANWR</sequence>
<evidence type="ECO:0008006" key="4">
    <source>
        <dbReference type="Google" id="ProtNLM"/>
    </source>
</evidence>
<evidence type="ECO:0000256" key="1">
    <source>
        <dbReference type="SAM" id="Phobius"/>
    </source>
</evidence>
<name>A0AAV2GV43_9ROSI</name>
<keyword evidence="1" id="KW-0812">Transmembrane</keyword>